<protein>
    <submittedName>
        <fullName evidence="2">NAD(P)-dependent oxidoreductase</fullName>
    </submittedName>
</protein>
<dbReference type="Pfam" id="PF14691">
    <property type="entry name" value="Fer4_20"/>
    <property type="match status" value="1"/>
</dbReference>
<dbReference type="Proteomes" id="UP001301140">
    <property type="component" value="Unassembled WGS sequence"/>
</dbReference>
<dbReference type="PROSITE" id="PS51379">
    <property type="entry name" value="4FE4S_FER_2"/>
    <property type="match status" value="1"/>
</dbReference>
<dbReference type="RefSeq" id="WP_327787461.1">
    <property type="nucleotide sequence ID" value="NZ_JARGEQ010000008.1"/>
</dbReference>
<reference evidence="2 3" key="1">
    <citation type="submission" date="2023-03" db="EMBL/GenBank/DDBJ databases">
        <title>YIM 152171 draft genome.</title>
        <authorList>
            <person name="Yang Z."/>
        </authorList>
    </citation>
    <scope>NUCLEOTIDE SEQUENCE [LARGE SCALE GENOMIC DNA]</scope>
    <source>
        <strain evidence="2 3">YIM 152171</strain>
    </source>
</reference>
<evidence type="ECO:0000313" key="2">
    <source>
        <dbReference type="EMBL" id="MDF1585050.1"/>
    </source>
</evidence>
<dbReference type="SUPFAM" id="SSF51971">
    <property type="entry name" value="Nucleotide-binding domain"/>
    <property type="match status" value="1"/>
</dbReference>
<dbReference type="SUPFAM" id="SSF46548">
    <property type="entry name" value="alpha-helical ferredoxin"/>
    <property type="match status" value="1"/>
</dbReference>
<keyword evidence="3" id="KW-1185">Reference proteome</keyword>
<dbReference type="PRINTS" id="PR00419">
    <property type="entry name" value="ADXRDTASE"/>
</dbReference>
<dbReference type="AlphaFoldDB" id="A0AAP3UZL0"/>
<proteinExistence type="predicted"/>
<dbReference type="Gene3D" id="1.10.1060.10">
    <property type="entry name" value="Alpha-helical ferredoxin"/>
    <property type="match status" value="1"/>
</dbReference>
<sequence>MGDAVDIRAGRLTPAEYDANFDELYPPLDRKRALVEASRCYFCHDAPCVEACPTSIDIPRFIRGIHTDNVAGAATTILEANIMGGACARVCPTEILCEGACVRTAQENKPVKIGLLQRYATDHLLESGTQPFTRAAPTGQRIAVVGAGPAGLACAHALARDGHDVVVFEKRPKGGGLNEYGIAAYKVPHGFAQKEVEFILGVGGIELRCGVALGRDIHLRDLRREFSAVFIGVGLGGVNVLGLPGEELAGVHNAVDYIARLRQADPASLPVGHDVVVIGGGNTAIDIAVQSRRLGATNVTIAYRRGASQMGATRHEQEVAQTNGVTIRHWTRPVRLIGEDDHVRAVELEYTQLGQTGRLMGTDDRFTLRADMVFKAIGQHLVPSALDGSVDLLEIERGKIKVNEDRMSSLDRVWAGGDAIGQGQDLTVQAVEDGKIAARAIHRYLMD</sequence>
<gene>
    <name evidence="2" type="ORF">PZ740_01465</name>
</gene>
<comment type="caution">
    <text evidence="2">The sequence shown here is derived from an EMBL/GenBank/DDBJ whole genome shotgun (WGS) entry which is preliminary data.</text>
</comment>
<name>A0AAP3UZL0_9PROT</name>
<evidence type="ECO:0000259" key="1">
    <source>
        <dbReference type="PROSITE" id="PS51379"/>
    </source>
</evidence>
<evidence type="ECO:0000313" key="3">
    <source>
        <dbReference type="Proteomes" id="UP001301140"/>
    </source>
</evidence>
<feature type="domain" description="4Fe-4S ferredoxin-type" evidence="1">
    <location>
        <begin position="31"/>
        <end position="61"/>
    </location>
</feature>
<accession>A0AAP3UZL0</accession>
<dbReference type="GO" id="GO:0016491">
    <property type="term" value="F:oxidoreductase activity"/>
    <property type="evidence" value="ECO:0007669"/>
    <property type="project" value="InterPro"/>
</dbReference>
<dbReference type="InterPro" id="IPR017896">
    <property type="entry name" value="4Fe4S_Fe-S-bd"/>
</dbReference>
<dbReference type="InterPro" id="IPR023753">
    <property type="entry name" value="FAD/NAD-binding_dom"/>
</dbReference>
<organism evidence="2 3">
    <name type="scientific">Marinimicrococcus flavescens</name>
    <dbReference type="NCBI Taxonomy" id="3031815"/>
    <lineage>
        <taxon>Bacteria</taxon>
        <taxon>Pseudomonadati</taxon>
        <taxon>Pseudomonadota</taxon>
        <taxon>Alphaproteobacteria</taxon>
        <taxon>Geminicoccales</taxon>
        <taxon>Geminicoccaceae</taxon>
        <taxon>Marinimicrococcus</taxon>
    </lineage>
</organism>
<dbReference type="EMBL" id="JARGEQ010000008">
    <property type="protein sequence ID" value="MDF1585050.1"/>
    <property type="molecule type" value="Genomic_DNA"/>
</dbReference>
<dbReference type="InterPro" id="IPR009051">
    <property type="entry name" value="Helical_ferredxn"/>
</dbReference>
<dbReference type="InterPro" id="IPR028261">
    <property type="entry name" value="DPD_II"/>
</dbReference>
<dbReference type="Gene3D" id="3.50.50.60">
    <property type="entry name" value="FAD/NAD(P)-binding domain"/>
    <property type="match status" value="2"/>
</dbReference>
<dbReference type="PANTHER" id="PTHR42783:SF3">
    <property type="entry name" value="GLUTAMATE SYNTHASE [NADPH] SMALL CHAIN-RELATED"/>
    <property type="match status" value="1"/>
</dbReference>
<dbReference type="GO" id="GO:0051536">
    <property type="term" value="F:iron-sulfur cluster binding"/>
    <property type="evidence" value="ECO:0007669"/>
    <property type="project" value="InterPro"/>
</dbReference>
<dbReference type="Pfam" id="PF07992">
    <property type="entry name" value="Pyr_redox_2"/>
    <property type="match status" value="1"/>
</dbReference>
<dbReference type="InterPro" id="IPR036188">
    <property type="entry name" value="FAD/NAD-bd_sf"/>
</dbReference>
<dbReference type="PANTHER" id="PTHR42783">
    <property type="entry name" value="GLUTAMATE SYNTHASE [NADPH] SMALL CHAIN"/>
    <property type="match status" value="1"/>
</dbReference>